<dbReference type="eggNOG" id="COG1540">
    <property type="taxonomic scope" value="Bacteria"/>
</dbReference>
<dbReference type="InterPro" id="IPR005501">
    <property type="entry name" value="LamB/YcsF/PxpA-like"/>
</dbReference>
<dbReference type="SUPFAM" id="SSF88713">
    <property type="entry name" value="Glycoside hydrolase/deacetylase"/>
    <property type="match status" value="1"/>
</dbReference>
<evidence type="ECO:0008006" key="3">
    <source>
        <dbReference type="Google" id="ProtNLM"/>
    </source>
</evidence>
<dbReference type="OrthoDB" id="9773478at2"/>
<dbReference type="RefSeq" id="WP_011313323.1">
    <property type="nucleotide sequence ID" value="NC_007404.1"/>
</dbReference>
<dbReference type="Pfam" id="PF03746">
    <property type="entry name" value="LamB_YcsF"/>
    <property type="match status" value="1"/>
</dbReference>
<accession>Q3SF52</accession>
<dbReference type="KEGG" id="tbd:Tbd_2811"/>
<name>Q3SF52_THIDA</name>
<reference evidence="1 2" key="1">
    <citation type="journal article" date="2006" name="J. Bacteriol.">
        <title>The genome sequence of the obligately chemolithoautotrophic, facultatively anaerobic bacterium Thiobacillus denitrificans.</title>
        <authorList>
            <person name="Beller H.R."/>
            <person name="Chain P.S."/>
            <person name="Letain T.E."/>
            <person name="Chakicherla A."/>
            <person name="Larimer F.W."/>
            <person name="Richardson P.M."/>
            <person name="Coleman M.A."/>
            <person name="Wood A.P."/>
            <person name="Kelly D.P."/>
        </authorList>
    </citation>
    <scope>NUCLEOTIDE SEQUENCE [LARGE SCALE GENOMIC DNA]</scope>
    <source>
        <strain evidence="1 2">ATCC 25259</strain>
    </source>
</reference>
<dbReference type="PANTHER" id="PTHR30292">
    <property type="entry name" value="UNCHARACTERIZED PROTEIN YBGL-RELATED"/>
    <property type="match status" value="1"/>
</dbReference>
<protein>
    <recommendedName>
        <fullName evidence="3">LamB/YcsF family protein</fullName>
    </recommendedName>
</protein>
<dbReference type="STRING" id="292415.Tbd_2811"/>
<keyword evidence="2" id="KW-1185">Reference proteome</keyword>
<evidence type="ECO:0000313" key="1">
    <source>
        <dbReference type="EMBL" id="AAZ98764.1"/>
    </source>
</evidence>
<dbReference type="EMBL" id="CP000116">
    <property type="protein sequence ID" value="AAZ98764.1"/>
    <property type="molecule type" value="Genomic_DNA"/>
</dbReference>
<gene>
    <name evidence="1" type="ordered locus">Tbd_2811</name>
</gene>
<dbReference type="NCBIfam" id="NF003814">
    <property type="entry name" value="PRK05406.1-3"/>
    <property type="match status" value="1"/>
</dbReference>
<dbReference type="GO" id="GO:0005975">
    <property type="term" value="P:carbohydrate metabolic process"/>
    <property type="evidence" value="ECO:0007669"/>
    <property type="project" value="InterPro"/>
</dbReference>
<dbReference type="HOGENOM" id="CLU_069535_0_0_4"/>
<dbReference type="PANTHER" id="PTHR30292:SF0">
    <property type="entry name" value="5-OXOPROLINASE SUBUNIT A"/>
    <property type="match status" value="1"/>
</dbReference>
<dbReference type="InterPro" id="IPR011330">
    <property type="entry name" value="Glyco_hydro/deAcase_b/a-brl"/>
</dbReference>
<proteinExistence type="predicted"/>
<dbReference type="Gene3D" id="3.20.20.370">
    <property type="entry name" value="Glycoside hydrolase/deacetylase"/>
    <property type="match status" value="1"/>
</dbReference>
<dbReference type="AlphaFoldDB" id="Q3SF52"/>
<evidence type="ECO:0000313" key="2">
    <source>
        <dbReference type="Proteomes" id="UP000008291"/>
    </source>
</evidence>
<dbReference type="Proteomes" id="UP000008291">
    <property type="component" value="Chromosome"/>
</dbReference>
<sequence>MIELNADIGEGHEDDALMPYIARASIACGGHFGDAGSMRTALLRCAEYGVAAGAHPSYPDRAGFGRRRLAAPPEEITRWVAEQTETLAEAAARLGLVLAHVKPHGALYNDAAADAAVAGAVVEGVARVDRRLAVVGLAGSQLVSAALAAGLAALNEAFADRRYYASGRLVSRKTLGAVIADPDAAAAQALALATGGPLDAEGGAVTITAETLCVHSDTADAFKIARAIHRALHRG</sequence>
<organism evidence="1 2">
    <name type="scientific">Thiobacillus denitrificans (strain ATCC 25259 / T1)</name>
    <dbReference type="NCBI Taxonomy" id="292415"/>
    <lineage>
        <taxon>Bacteria</taxon>
        <taxon>Pseudomonadati</taxon>
        <taxon>Pseudomonadota</taxon>
        <taxon>Betaproteobacteria</taxon>
        <taxon>Nitrosomonadales</taxon>
        <taxon>Thiobacillaceae</taxon>
        <taxon>Thiobacillus</taxon>
    </lineage>
</organism>